<gene>
    <name evidence="1" type="ordered locus">Cpin_3679</name>
</gene>
<dbReference type="RefSeq" id="WP_012791314.1">
    <property type="nucleotide sequence ID" value="NC_013132.1"/>
</dbReference>
<evidence type="ECO:0000313" key="1">
    <source>
        <dbReference type="EMBL" id="ACU61141.1"/>
    </source>
</evidence>
<protein>
    <submittedName>
        <fullName evidence="1">Uncharacterized protein</fullName>
    </submittedName>
</protein>
<proteinExistence type="predicted"/>
<dbReference type="EMBL" id="CP001699">
    <property type="protein sequence ID" value="ACU61141.1"/>
    <property type="molecule type" value="Genomic_DNA"/>
</dbReference>
<dbReference type="Proteomes" id="UP000002215">
    <property type="component" value="Chromosome"/>
</dbReference>
<dbReference type="AlphaFoldDB" id="A0A979G5E4"/>
<organism evidence="1 2">
    <name type="scientific">Chitinophaga pinensis (strain ATCC 43595 / DSM 2588 / LMG 13176 / NBRC 15968 / NCIMB 11800 / UQM 2034)</name>
    <dbReference type="NCBI Taxonomy" id="485918"/>
    <lineage>
        <taxon>Bacteria</taxon>
        <taxon>Pseudomonadati</taxon>
        <taxon>Bacteroidota</taxon>
        <taxon>Chitinophagia</taxon>
        <taxon>Chitinophagales</taxon>
        <taxon>Chitinophagaceae</taxon>
        <taxon>Chitinophaga</taxon>
    </lineage>
</organism>
<evidence type="ECO:0000313" key="2">
    <source>
        <dbReference type="Proteomes" id="UP000002215"/>
    </source>
</evidence>
<sequence length="47" mass="5385">MSGIGLRNMMNDRNNVPTANYRDSRLRMYGNSLEVPVTQVSHHLLLI</sequence>
<accession>A0A979G5E4</accession>
<dbReference type="KEGG" id="cpi:Cpin_3679"/>
<name>A0A979G5E4_CHIPD</name>
<reference evidence="2" key="1">
    <citation type="submission" date="2009-08" db="EMBL/GenBank/DDBJ databases">
        <title>The complete genome of Chitinophaga pinensis DSM 2588.</title>
        <authorList>
            <consortium name="US DOE Joint Genome Institute (JGI-PGF)"/>
            <person name="Lucas S."/>
            <person name="Copeland A."/>
            <person name="Lapidus A."/>
            <person name="Glavina del Rio T."/>
            <person name="Dalin E."/>
            <person name="Tice H."/>
            <person name="Bruce D."/>
            <person name="Goodwin L."/>
            <person name="Pitluck S."/>
            <person name="Kyrpides N."/>
            <person name="Mavromatis K."/>
            <person name="Ivanova N."/>
            <person name="Mikhailova N."/>
            <person name="Sims D."/>
            <person name="Meinche L."/>
            <person name="Brettin T."/>
            <person name="Detter J.C."/>
            <person name="Han C."/>
            <person name="Larimer F."/>
            <person name="Land M."/>
            <person name="Hauser L."/>
            <person name="Markowitz V."/>
            <person name="Cheng J.-F."/>
            <person name="Hugenholtz P."/>
            <person name="Woyke T."/>
            <person name="Wu D."/>
            <person name="Spring S."/>
            <person name="Klenk H.-P."/>
            <person name="Eisen J.A."/>
        </authorList>
    </citation>
    <scope>NUCLEOTIDE SEQUENCE [LARGE SCALE GENOMIC DNA]</scope>
    <source>
        <strain evidence="2">ATCC 43595 / DSM 2588 / LMG 13176 / NBRC 15968 / NCIMB 11800 / UQM 2034</strain>
    </source>
</reference>
<reference evidence="1 2" key="2">
    <citation type="journal article" date="2010" name="Stand. Genomic Sci.">
        <title>Complete genome sequence of Chitinophaga pinensis type strain (UQM 2034).</title>
        <authorList>
            <person name="Glavina Del Rio T."/>
            <person name="Abt B."/>
            <person name="Spring S."/>
            <person name="Lapidus A."/>
            <person name="Nolan M."/>
            <person name="Tice H."/>
            <person name="Copeland A."/>
            <person name="Cheng J.F."/>
            <person name="Chen F."/>
            <person name="Bruce D."/>
            <person name="Goodwin L."/>
            <person name="Pitluck S."/>
            <person name="Ivanova N."/>
            <person name="Mavromatis K."/>
            <person name="Mikhailova N."/>
            <person name="Pati A."/>
            <person name="Chen A."/>
            <person name="Palaniappan K."/>
            <person name="Land M."/>
            <person name="Hauser L."/>
            <person name="Chang Y.J."/>
            <person name="Jeffries C.D."/>
            <person name="Chain P."/>
            <person name="Saunders E."/>
            <person name="Detter J.C."/>
            <person name="Brettin T."/>
            <person name="Rohde M."/>
            <person name="Goker M."/>
            <person name="Bristow J."/>
            <person name="Eisen J.A."/>
            <person name="Markowitz V."/>
            <person name="Hugenholtz P."/>
            <person name="Kyrpides N.C."/>
            <person name="Klenk H.P."/>
            <person name="Lucas S."/>
        </authorList>
    </citation>
    <scope>NUCLEOTIDE SEQUENCE [LARGE SCALE GENOMIC DNA]</scope>
    <source>
        <strain evidence="2">ATCC 43595 / DSM 2588 / LMG 13176 / NBRC 15968 / NCIMB 11800 / UQM 2034</strain>
    </source>
</reference>